<dbReference type="Proteomes" id="UP000594263">
    <property type="component" value="Unplaced"/>
</dbReference>
<evidence type="ECO:0000256" key="2">
    <source>
        <dbReference type="SAM" id="SignalP"/>
    </source>
</evidence>
<evidence type="ECO:0000313" key="3">
    <source>
        <dbReference type="EnsemblPlants" id="Kaladp0095s0741.1.v1.1"/>
    </source>
</evidence>
<accession>A0A7N0V2B1</accession>
<evidence type="ECO:0000256" key="1">
    <source>
        <dbReference type="SAM" id="MobiDB-lite"/>
    </source>
</evidence>
<keyword evidence="2" id="KW-0732">Signal</keyword>
<evidence type="ECO:0000313" key="4">
    <source>
        <dbReference type="Proteomes" id="UP000594263"/>
    </source>
</evidence>
<name>A0A7N0V2B1_KALFE</name>
<sequence>MFFLFLFHPISLLPCTFPIRSLRRIHPPFSGSGPLSSERKMNCNVYQHSRKVAAREEVRTVEPLPCPKPRRLGRAWGDSIADHITPNTYYCPKQVEECSRVNVGAGLLDIIMGEGGYGDDKSGRHLASSPPFFYGSPPPRSSNPVVQDARFESEKAKAPLLSSMKSPSPVSSPSSCKSGGARLKLGQKTAVVRIEGFDCLGGHRQNCNISGLA</sequence>
<dbReference type="PANTHER" id="PTHR33384:SF1">
    <property type="entry name" value="EXPRESSED PROTEIN"/>
    <property type="match status" value="1"/>
</dbReference>
<dbReference type="AlphaFoldDB" id="A0A7N0V2B1"/>
<keyword evidence="4" id="KW-1185">Reference proteome</keyword>
<protein>
    <submittedName>
        <fullName evidence="3">Uncharacterized protein</fullName>
    </submittedName>
</protein>
<feature type="region of interest" description="Disordered" evidence="1">
    <location>
        <begin position="158"/>
        <end position="181"/>
    </location>
</feature>
<dbReference type="OMA" id="NSHMAAM"/>
<dbReference type="Gramene" id="Kaladp0095s0741.1.v1.1">
    <property type="protein sequence ID" value="Kaladp0095s0741.1.v1.1"/>
    <property type="gene ID" value="Kaladp0095s0741.v1.1"/>
</dbReference>
<feature type="signal peptide" evidence="2">
    <location>
        <begin position="1"/>
        <end position="18"/>
    </location>
</feature>
<dbReference type="EnsemblPlants" id="Kaladp0095s0741.1.v1.1">
    <property type="protein sequence ID" value="Kaladp0095s0741.1.v1.1"/>
    <property type="gene ID" value="Kaladp0095s0741.v1.1"/>
</dbReference>
<feature type="chain" id="PRO_5029766447" evidence="2">
    <location>
        <begin position="19"/>
        <end position="213"/>
    </location>
</feature>
<proteinExistence type="predicted"/>
<feature type="compositionally biased region" description="Low complexity" evidence="1">
    <location>
        <begin position="159"/>
        <end position="178"/>
    </location>
</feature>
<reference evidence="3" key="1">
    <citation type="submission" date="2021-01" db="UniProtKB">
        <authorList>
            <consortium name="EnsemblPlants"/>
        </authorList>
    </citation>
    <scope>IDENTIFICATION</scope>
</reference>
<organism evidence="3 4">
    <name type="scientific">Kalanchoe fedtschenkoi</name>
    <name type="common">Lavender scallops</name>
    <name type="synonym">South American air plant</name>
    <dbReference type="NCBI Taxonomy" id="63787"/>
    <lineage>
        <taxon>Eukaryota</taxon>
        <taxon>Viridiplantae</taxon>
        <taxon>Streptophyta</taxon>
        <taxon>Embryophyta</taxon>
        <taxon>Tracheophyta</taxon>
        <taxon>Spermatophyta</taxon>
        <taxon>Magnoliopsida</taxon>
        <taxon>eudicotyledons</taxon>
        <taxon>Gunneridae</taxon>
        <taxon>Pentapetalae</taxon>
        <taxon>Saxifragales</taxon>
        <taxon>Crassulaceae</taxon>
        <taxon>Kalanchoe</taxon>
    </lineage>
</organism>
<dbReference type="PANTHER" id="PTHR33384">
    <property type="entry name" value="EXPRESSED PROTEIN"/>
    <property type="match status" value="1"/>
</dbReference>